<accession>X6LIJ8</accession>
<feature type="compositionally biased region" description="Low complexity" evidence="1">
    <location>
        <begin position="129"/>
        <end position="147"/>
    </location>
</feature>
<organism evidence="2 3">
    <name type="scientific">Reticulomyxa filosa</name>
    <dbReference type="NCBI Taxonomy" id="46433"/>
    <lineage>
        <taxon>Eukaryota</taxon>
        <taxon>Sar</taxon>
        <taxon>Rhizaria</taxon>
        <taxon>Retaria</taxon>
        <taxon>Foraminifera</taxon>
        <taxon>Monothalamids</taxon>
        <taxon>Reticulomyxidae</taxon>
        <taxon>Reticulomyxa</taxon>
    </lineage>
</organism>
<dbReference type="Pfam" id="PF00071">
    <property type="entry name" value="Ras"/>
    <property type="match status" value="1"/>
</dbReference>
<protein>
    <submittedName>
        <fullName evidence="2">Uncharacterized protein</fullName>
    </submittedName>
</protein>
<dbReference type="GO" id="GO:0005525">
    <property type="term" value="F:GTP binding"/>
    <property type="evidence" value="ECO:0007669"/>
    <property type="project" value="InterPro"/>
</dbReference>
<dbReference type="InterPro" id="IPR027417">
    <property type="entry name" value="P-loop_NTPase"/>
</dbReference>
<evidence type="ECO:0000256" key="1">
    <source>
        <dbReference type="SAM" id="MobiDB-lite"/>
    </source>
</evidence>
<dbReference type="Gene3D" id="3.40.50.300">
    <property type="entry name" value="P-loop containing nucleotide triphosphate hydrolases"/>
    <property type="match status" value="1"/>
</dbReference>
<feature type="region of interest" description="Disordered" evidence="1">
    <location>
        <begin position="101"/>
        <end position="159"/>
    </location>
</feature>
<dbReference type="EMBL" id="ASPP01038353">
    <property type="protein sequence ID" value="ETO01419.1"/>
    <property type="molecule type" value="Genomic_DNA"/>
</dbReference>
<comment type="caution">
    <text evidence="2">The sequence shown here is derived from an EMBL/GenBank/DDBJ whole genome shotgun (WGS) entry which is preliminary data.</text>
</comment>
<sequence length="159" mass="18333">NLLLDILDTSGQEEFASLQDSWIRTRDAFLFVIAYGPEYFFKSWNFTLHYIDKLLKSTNGNLASLPIVITATRIDEFPPNQYVLCDICYCLSKKKKKAKNLAPLAKKKKKKKKKKFLGKKKKKKKKKTNINLNKLTNPNNSTTMPMNVHPKTTKNVPPK</sequence>
<gene>
    <name evidence="2" type="ORF">RFI_36020</name>
</gene>
<keyword evidence="3" id="KW-1185">Reference proteome</keyword>
<feature type="compositionally biased region" description="Basic residues" evidence="1">
    <location>
        <begin position="101"/>
        <end position="128"/>
    </location>
</feature>
<evidence type="ECO:0000313" key="3">
    <source>
        <dbReference type="Proteomes" id="UP000023152"/>
    </source>
</evidence>
<dbReference type="InterPro" id="IPR001806">
    <property type="entry name" value="Small_GTPase"/>
</dbReference>
<dbReference type="Proteomes" id="UP000023152">
    <property type="component" value="Unassembled WGS sequence"/>
</dbReference>
<proteinExistence type="predicted"/>
<name>X6LIJ8_RETFI</name>
<dbReference type="SUPFAM" id="SSF52540">
    <property type="entry name" value="P-loop containing nucleoside triphosphate hydrolases"/>
    <property type="match status" value="1"/>
</dbReference>
<reference evidence="2 3" key="1">
    <citation type="journal article" date="2013" name="Curr. Biol.">
        <title>The Genome of the Foraminiferan Reticulomyxa filosa.</title>
        <authorList>
            <person name="Glockner G."/>
            <person name="Hulsmann N."/>
            <person name="Schleicher M."/>
            <person name="Noegel A.A."/>
            <person name="Eichinger L."/>
            <person name="Gallinger C."/>
            <person name="Pawlowski J."/>
            <person name="Sierra R."/>
            <person name="Euteneuer U."/>
            <person name="Pillet L."/>
            <person name="Moustafa A."/>
            <person name="Platzer M."/>
            <person name="Groth M."/>
            <person name="Szafranski K."/>
            <person name="Schliwa M."/>
        </authorList>
    </citation>
    <scope>NUCLEOTIDE SEQUENCE [LARGE SCALE GENOMIC DNA]</scope>
</reference>
<dbReference type="GO" id="GO:0003924">
    <property type="term" value="F:GTPase activity"/>
    <property type="evidence" value="ECO:0007669"/>
    <property type="project" value="InterPro"/>
</dbReference>
<feature type="non-terminal residue" evidence="2">
    <location>
        <position position="1"/>
    </location>
</feature>
<dbReference type="AlphaFoldDB" id="X6LIJ8"/>
<evidence type="ECO:0000313" key="2">
    <source>
        <dbReference type="EMBL" id="ETO01419.1"/>
    </source>
</evidence>